<dbReference type="GO" id="GO:0005770">
    <property type="term" value="C:late endosome"/>
    <property type="evidence" value="ECO:0007669"/>
    <property type="project" value="TreeGrafter"/>
</dbReference>
<dbReference type="GO" id="GO:0170071">
    <property type="term" value="C:CROP complex"/>
    <property type="evidence" value="ECO:0007669"/>
    <property type="project" value="EnsemblFungi"/>
</dbReference>
<dbReference type="PANTHER" id="PTHR11099:SF0">
    <property type="entry name" value="VACUOLAR PROTEIN SORTING-ASSOCIATED PROTEIN 35"/>
    <property type="match status" value="1"/>
</dbReference>
<feature type="region of interest" description="Disordered" evidence="7">
    <location>
        <begin position="846"/>
        <end position="875"/>
    </location>
</feature>
<dbReference type="InterPro" id="IPR042491">
    <property type="entry name" value="Vps35_C"/>
</dbReference>
<dbReference type="PANTHER" id="PTHR11099">
    <property type="entry name" value="VACUOLAR SORTING PROTEIN 35"/>
    <property type="match status" value="1"/>
</dbReference>
<dbReference type="STRING" id="669874.A0A1E4TWM0"/>
<dbReference type="GO" id="GO:0030906">
    <property type="term" value="C:retromer, cargo-selective complex"/>
    <property type="evidence" value="ECO:0007669"/>
    <property type="project" value="EnsemblFungi"/>
</dbReference>
<dbReference type="PIRSF" id="PIRSF009375">
    <property type="entry name" value="Retromer_Vps35"/>
    <property type="match status" value="1"/>
</dbReference>
<dbReference type="GO" id="GO:0006886">
    <property type="term" value="P:intracellular protein transport"/>
    <property type="evidence" value="ECO:0007669"/>
    <property type="project" value="TreeGrafter"/>
</dbReference>
<evidence type="ECO:0000256" key="1">
    <source>
        <dbReference type="ARBA" id="ARBA00004170"/>
    </source>
</evidence>
<feature type="compositionally biased region" description="Polar residues" evidence="7">
    <location>
        <begin position="846"/>
        <end position="859"/>
    </location>
</feature>
<keyword evidence="9" id="KW-1185">Reference proteome</keyword>
<sequence>MSVRSSSSSVNISPEEQAKILENSIAVIKQQILLMRKFLDVTNKKTRLMDALKHASTFLSELRTNLLTPKQYYELYILVFDGLNYLSVYLKENHLNNHLANLYELVQYAGNIVPRLYLMITVGTVYMSIPDAPIKEIMKDMIDMCRGVQHPIRGLFLRYYLTQRTKDLLPVKVTAISEHSGKLEDSIQFIITNFIEMNKLWVRLQHQGHSSERNKRIKERQELQILVGSNLVRLSQLDHIDSLYYKDHILPTVLEQITQCRDVIAQEYLLDVIIQVFPDDFQLATLDDFLNATLNLNPEVSLKKILITLINRLVGYKKREEIDDVSEKLKTIQLNTDEERGVDDITNDIDLFGKVWNYVQKLIEQKPSIHLEDLSTILDALTKLSITYYPSNYENLSQIYGYAIEVQKNFETNNSIKSKESSELVNANWRLLALSPIYNLSNLLDLLNIEHYYEFLESQHNLKKIVAIEIIEKILKNDVKITEINSIHKMFQLLSFIIESKHDDNNSGKSSAAMKRKLNKSLLFGNDETDSLKSASISVASDNHSSIDNIETVIQQENLAKILHFIYNVNPFINFELLVTAKSYLSKGGLKIKFTYPTLINITLRLIRKLKLMKLIDLKKNDVLLKIKTMFKFISSSVNELYELHQQITLTSINTNISTLCLNLNLMTAQLADEIGLCDISNEFFIQSFVIYEESIVDSRLQYQSILSMIGKLHQCHNLITISPENYDNLITKTALYGSKLLKKTDQCRAVYLASHLWWIVEENQDNESEEEILQPIKKDGKRVLECLQKSLRIADSCLDNSVSLELFTEILNRCLYYFIHGNEVITTKYINGLIELIQNNIKSFENSTNENGTNKSTGNDNEDENDEDDDDIEDSAKKHFKRTLKYIDEQKKIDERFQEIVY</sequence>
<dbReference type="GO" id="GO:0005829">
    <property type="term" value="C:cytosol"/>
    <property type="evidence" value="ECO:0007669"/>
    <property type="project" value="GOC"/>
</dbReference>
<dbReference type="AlphaFoldDB" id="A0A1E4TWM0"/>
<keyword evidence="4 6" id="KW-0653">Protein transport</keyword>
<comment type="function">
    <text evidence="6">Plays a role in vesicular protein sorting.</text>
</comment>
<dbReference type="Pfam" id="PF03635">
    <property type="entry name" value="Vps35"/>
    <property type="match status" value="1"/>
</dbReference>
<evidence type="ECO:0000256" key="3">
    <source>
        <dbReference type="ARBA" id="ARBA00022448"/>
    </source>
</evidence>
<dbReference type="GO" id="GO:0045053">
    <property type="term" value="P:protein retention in Golgi apparatus"/>
    <property type="evidence" value="ECO:0007669"/>
    <property type="project" value="EnsemblFungi"/>
</dbReference>
<keyword evidence="5" id="KW-0472">Membrane</keyword>
<dbReference type="EMBL" id="KV454013">
    <property type="protein sequence ID" value="ODV96134.1"/>
    <property type="molecule type" value="Genomic_DNA"/>
</dbReference>
<dbReference type="GO" id="GO:0042147">
    <property type="term" value="P:retrograde transport, endosome to Golgi"/>
    <property type="evidence" value="ECO:0007669"/>
    <property type="project" value="EnsemblFungi"/>
</dbReference>
<proteinExistence type="inferred from homology"/>
<evidence type="ECO:0000313" key="9">
    <source>
        <dbReference type="Proteomes" id="UP000094236"/>
    </source>
</evidence>
<keyword evidence="3 6" id="KW-0813">Transport</keyword>
<evidence type="ECO:0000256" key="5">
    <source>
        <dbReference type="ARBA" id="ARBA00023136"/>
    </source>
</evidence>
<evidence type="ECO:0000256" key="7">
    <source>
        <dbReference type="SAM" id="MobiDB-lite"/>
    </source>
</evidence>
<comment type="subcellular location">
    <subcellularLocation>
        <location evidence="1">Membrane</location>
        <topology evidence="1">Peripheral membrane protein</topology>
    </subcellularLocation>
</comment>
<dbReference type="Gene3D" id="1.25.40.660">
    <property type="entry name" value="Vacuolar protein sorting-associated protein 35, helical subcomplex Vps35-C"/>
    <property type="match status" value="1"/>
</dbReference>
<organism evidence="8 9">
    <name type="scientific">Pachysolen tannophilus NRRL Y-2460</name>
    <dbReference type="NCBI Taxonomy" id="669874"/>
    <lineage>
        <taxon>Eukaryota</taxon>
        <taxon>Fungi</taxon>
        <taxon>Dikarya</taxon>
        <taxon>Ascomycota</taxon>
        <taxon>Saccharomycotina</taxon>
        <taxon>Pichiomycetes</taxon>
        <taxon>Pachysolenaceae</taxon>
        <taxon>Pachysolen</taxon>
    </lineage>
</organism>
<dbReference type="GO" id="GO:0140312">
    <property type="term" value="F:cargo adaptor activity"/>
    <property type="evidence" value="ECO:0007669"/>
    <property type="project" value="EnsemblFungi"/>
</dbReference>
<dbReference type="GO" id="GO:0000329">
    <property type="term" value="C:fungal-type vacuole membrane"/>
    <property type="evidence" value="ECO:0007669"/>
    <property type="project" value="EnsemblFungi"/>
</dbReference>
<feature type="compositionally biased region" description="Acidic residues" evidence="7">
    <location>
        <begin position="861"/>
        <end position="874"/>
    </location>
</feature>
<evidence type="ECO:0000256" key="2">
    <source>
        <dbReference type="ARBA" id="ARBA00006536"/>
    </source>
</evidence>
<evidence type="ECO:0000256" key="4">
    <source>
        <dbReference type="ARBA" id="ARBA00022927"/>
    </source>
</evidence>
<reference evidence="9" key="1">
    <citation type="submission" date="2016-05" db="EMBL/GenBank/DDBJ databases">
        <title>Comparative genomics of biotechnologically important yeasts.</title>
        <authorList>
            <consortium name="DOE Joint Genome Institute"/>
            <person name="Riley R."/>
            <person name="Haridas S."/>
            <person name="Wolfe K.H."/>
            <person name="Lopes M.R."/>
            <person name="Hittinger C.T."/>
            <person name="Goker M."/>
            <person name="Salamov A."/>
            <person name="Wisecaver J."/>
            <person name="Long T.M."/>
            <person name="Aerts A.L."/>
            <person name="Barry K."/>
            <person name="Choi C."/>
            <person name="Clum A."/>
            <person name="Coughlan A.Y."/>
            <person name="Deshpande S."/>
            <person name="Douglass A.P."/>
            <person name="Hanson S.J."/>
            <person name="Klenk H.-P."/>
            <person name="Labutti K."/>
            <person name="Lapidus A."/>
            <person name="Lindquist E."/>
            <person name="Lipzen A."/>
            <person name="Meier-Kolthoff J.P."/>
            <person name="Ohm R.A."/>
            <person name="Otillar R.P."/>
            <person name="Pangilinan J."/>
            <person name="Peng Y."/>
            <person name="Rokas A."/>
            <person name="Rosa C.A."/>
            <person name="Scheuner C."/>
            <person name="Sibirny A.A."/>
            <person name="Slot J.C."/>
            <person name="Stielow J.B."/>
            <person name="Sun H."/>
            <person name="Kurtzman C.P."/>
            <person name="Blackwell M."/>
            <person name="Grigoriev I.V."/>
            <person name="Jeffries T.W."/>
        </authorList>
    </citation>
    <scope>NUCLEOTIDE SEQUENCE [LARGE SCALE GENOMIC DNA]</scope>
    <source>
        <strain evidence="9">NRRL Y-2460</strain>
    </source>
</reference>
<evidence type="ECO:0000313" key="8">
    <source>
        <dbReference type="EMBL" id="ODV96134.1"/>
    </source>
</evidence>
<dbReference type="OrthoDB" id="10258141at2759"/>
<accession>A0A1E4TWM0</accession>
<name>A0A1E4TWM0_PACTA</name>
<dbReference type="InterPro" id="IPR005378">
    <property type="entry name" value="Vps35"/>
</dbReference>
<comment type="similarity">
    <text evidence="2 6">Belongs to the VPS35 family.</text>
</comment>
<evidence type="ECO:0000256" key="6">
    <source>
        <dbReference type="PIRNR" id="PIRNR009375"/>
    </source>
</evidence>
<dbReference type="GO" id="GO:1900102">
    <property type="term" value="P:negative regulation of endoplasmic reticulum unfolded protein response"/>
    <property type="evidence" value="ECO:0007669"/>
    <property type="project" value="EnsemblFungi"/>
</dbReference>
<gene>
    <name evidence="8" type="ORF">PACTADRAFT_49536</name>
</gene>
<dbReference type="Proteomes" id="UP000094236">
    <property type="component" value="Unassembled WGS sequence"/>
</dbReference>
<protein>
    <recommendedName>
        <fullName evidence="6">Vacuolar protein sorting-associated protein 35</fullName>
    </recommendedName>
</protein>